<organism evidence="1 2">
    <name type="scientific">Streptococcus suis</name>
    <dbReference type="NCBI Taxonomy" id="1307"/>
    <lineage>
        <taxon>Bacteria</taxon>
        <taxon>Bacillati</taxon>
        <taxon>Bacillota</taxon>
        <taxon>Bacilli</taxon>
        <taxon>Lactobacillales</taxon>
        <taxon>Streptococcaceae</taxon>
        <taxon>Streptococcus</taxon>
    </lineage>
</organism>
<protein>
    <recommendedName>
        <fullName evidence="3">Response regulator</fullName>
    </recommendedName>
</protein>
<name>A0A0Z8PES9_STRSU</name>
<sequence length="122" mass="14818">MIYLLQPILYKNIIYDIIKKNLLKHFTLKKIIVHQLHIINNKNNNAYFIIHDKHLKSWNGFNISKTIRQKDHNAHIILITNDLDYPKYYRSHIRFLSIIDLDSNQKEYEIQEILQYLINACR</sequence>
<dbReference type="RefSeq" id="WP_044766661.1">
    <property type="nucleotide sequence ID" value="NZ_CEIH01000030.1"/>
</dbReference>
<reference evidence="1 2" key="1">
    <citation type="submission" date="2016-02" db="EMBL/GenBank/DDBJ databases">
        <authorList>
            <consortium name="Pathogen Informatics"/>
        </authorList>
    </citation>
    <scope>NUCLEOTIDE SEQUENCE [LARGE SCALE GENOMIC DNA]</scope>
    <source>
        <strain evidence="1 2">SS1013</strain>
    </source>
</reference>
<evidence type="ECO:0000313" key="2">
    <source>
        <dbReference type="Proteomes" id="UP000069526"/>
    </source>
</evidence>
<proteinExistence type="predicted"/>
<gene>
    <name evidence="1" type="ORF">ERS132539_01631</name>
</gene>
<evidence type="ECO:0000313" key="1">
    <source>
        <dbReference type="EMBL" id="CYW44476.1"/>
    </source>
</evidence>
<dbReference type="Gene3D" id="3.40.50.2300">
    <property type="match status" value="1"/>
</dbReference>
<dbReference type="AlphaFoldDB" id="A0A0Z8PES9"/>
<accession>A0A0Z8PES9</accession>
<evidence type="ECO:0008006" key="3">
    <source>
        <dbReference type="Google" id="ProtNLM"/>
    </source>
</evidence>
<dbReference type="Proteomes" id="UP000069526">
    <property type="component" value="Unassembled WGS sequence"/>
</dbReference>
<dbReference type="EMBL" id="FIJK01000042">
    <property type="protein sequence ID" value="CYW44476.1"/>
    <property type="molecule type" value="Genomic_DNA"/>
</dbReference>